<dbReference type="CDD" id="cd20534">
    <property type="entry name" value="CYCLIN_CCNM_CCNQ_rpt1"/>
    <property type="match status" value="1"/>
</dbReference>
<dbReference type="OrthoDB" id="10264655at2759"/>
<keyword evidence="1" id="KW-0195">Cyclin</keyword>
<dbReference type="InterPro" id="IPR043198">
    <property type="entry name" value="Cyclin/Ssn8"/>
</dbReference>
<sequence>MSVAARGGDHAAILPTRNKVRTPSPPGGRKLTDIRQDSVRVLLDAGRRLRLPQETIATAALIFHRFFAVRSLREYARNRRLDVVLTTCLFLASKVEEQPRRIRDAINCVYVVRKQLLAQAQGTRFVDTCAPSEGGDAETLSERGWVHGNGNGGAPGELKGNTDLARSVKGNILSLDRGYWDLKESVVDTEQLVLRILGFDLETFMSYRLLLNYARSLRARPVLVEVAWALLNDSLFSPACCLALPSHAQAVAALDLAQRLLTAAGGDRDGENEDGPPGQRGGLKLAIDKDMAPIRETSTGVGGKGQLKKHTFANLSTSTARTVAYSRQGHKSEGRFSQDGKFEPLDFNCHDPGELRVNSRMWNVLGAQGKDVQAWCDSLLHLYEEGPV</sequence>
<feature type="region of interest" description="Disordered" evidence="2">
    <location>
        <begin position="265"/>
        <end position="285"/>
    </location>
</feature>
<dbReference type="InterPro" id="IPR006671">
    <property type="entry name" value="Cyclin_N"/>
</dbReference>
<evidence type="ECO:0000256" key="2">
    <source>
        <dbReference type="SAM" id="MobiDB-lite"/>
    </source>
</evidence>
<reference evidence="4 5" key="1">
    <citation type="journal article" date="2014" name="Mol. Plant">
        <title>Chromosome Scale Genome Assembly and Transcriptome Profiling of Nannochloropsis gaditana in Nitrogen Depletion.</title>
        <authorList>
            <person name="Corteggiani Carpinelli E."/>
            <person name="Telatin A."/>
            <person name="Vitulo N."/>
            <person name="Forcato C."/>
            <person name="D'Angelo M."/>
            <person name="Schiavon R."/>
            <person name="Vezzi A."/>
            <person name="Giacometti G.M."/>
            <person name="Morosinotto T."/>
            <person name="Valle G."/>
        </authorList>
    </citation>
    <scope>NUCLEOTIDE SEQUENCE [LARGE SCALE GENOMIC DNA]</scope>
    <source>
        <strain evidence="4 5">B-31</strain>
    </source>
</reference>
<dbReference type="GO" id="GO:0006357">
    <property type="term" value="P:regulation of transcription by RNA polymerase II"/>
    <property type="evidence" value="ECO:0007669"/>
    <property type="project" value="InterPro"/>
</dbReference>
<gene>
    <name evidence="4" type="ORF">Naga_100115g14</name>
</gene>
<evidence type="ECO:0000256" key="1">
    <source>
        <dbReference type="RuleBase" id="RU000383"/>
    </source>
</evidence>
<evidence type="ECO:0000313" key="5">
    <source>
        <dbReference type="Proteomes" id="UP000019335"/>
    </source>
</evidence>
<dbReference type="InterPro" id="IPR048055">
    <property type="entry name" value="Cyclin-Q_first_cyclin_box"/>
</dbReference>
<dbReference type="GO" id="GO:0016538">
    <property type="term" value="F:cyclin-dependent protein serine/threonine kinase regulator activity"/>
    <property type="evidence" value="ECO:0007669"/>
    <property type="project" value="InterPro"/>
</dbReference>
<dbReference type="PANTHER" id="PTHR10026">
    <property type="entry name" value="CYCLIN"/>
    <property type="match status" value="1"/>
</dbReference>
<dbReference type="SMART" id="SM00385">
    <property type="entry name" value="CYCLIN"/>
    <property type="match status" value="1"/>
</dbReference>
<comment type="similarity">
    <text evidence="1">Belongs to the cyclin family.</text>
</comment>
<name>W7TSF1_9STRA</name>
<protein>
    <submittedName>
        <fullName evidence="4">Cyclin-l1</fullName>
    </submittedName>
</protein>
<keyword evidence="5" id="KW-1185">Reference proteome</keyword>
<dbReference type="InterPro" id="IPR013763">
    <property type="entry name" value="Cyclin-like_dom"/>
</dbReference>
<accession>W7TSF1</accession>
<dbReference type="AlphaFoldDB" id="W7TSF1"/>
<dbReference type="SUPFAM" id="SSF47954">
    <property type="entry name" value="Cyclin-like"/>
    <property type="match status" value="2"/>
</dbReference>
<feature type="domain" description="Cyclin-like" evidence="3">
    <location>
        <begin position="40"/>
        <end position="195"/>
    </location>
</feature>
<dbReference type="Proteomes" id="UP000019335">
    <property type="component" value="Chromosome 1"/>
</dbReference>
<comment type="caution">
    <text evidence="4">The sequence shown here is derived from an EMBL/GenBank/DDBJ whole genome shotgun (WGS) entry which is preliminary data.</text>
</comment>
<proteinExistence type="inferred from homology"/>
<dbReference type="EMBL" id="AZIL01000041">
    <property type="protein sequence ID" value="EWM30155.1"/>
    <property type="molecule type" value="Genomic_DNA"/>
</dbReference>
<organism evidence="4 5">
    <name type="scientific">Nannochloropsis gaditana</name>
    <dbReference type="NCBI Taxonomy" id="72520"/>
    <lineage>
        <taxon>Eukaryota</taxon>
        <taxon>Sar</taxon>
        <taxon>Stramenopiles</taxon>
        <taxon>Ochrophyta</taxon>
        <taxon>Eustigmatophyceae</taxon>
        <taxon>Eustigmatales</taxon>
        <taxon>Monodopsidaceae</taxon>
        <taxon>Nannochloropsis</taxon>
    </lineage>
</organism>
<evidence type="ECO:0000259" key="3">
    <source>
        <dbReference type="SMART" id="SM00385"/>
    </source>
</evidence>
<dbReference type="InterPro" id="IPR036915">
    <property type="entry name" value="Cyclin-like_sf"/>
</dbReference>
<evidence type="ECO:0000313" key="4">
    <source>
        <dbReference type="EMBL" id="EWM30155.1"/>
    </source>
</evidence>
<dbReference type="Pfam" id="PF00134">
    <property type="entry name" value="Cyclin_N"/>
    <property type="match status" value="1"/>
</dbReference>
<dbReference type="Gene3D" id="1.10.472.10">
    <property type="entry name" value="Cyclin-like"/>
    <property type="match status" value="2"/>
</dbReference>